<organism evidence="1 2">
    <name type="scientific">Campylobacter magnus</name>
    <dbReference type="NCBI Taxonomy" id="3026462"/>
    <lineage>
        <taxon>Bacteria</taxon>
        <taxon>Pseudomonadati</taxon>
        <taxon>Campylobacterota</taxon>
        <taxon>Epsilonproteobacteria</taxon>
        <taxon>Campylobacterales</taxon>
        <taxon>Campylobacteraceae</taxon>
        <taxon>Campylobacter</taxon>
    </lineage>
</organism>
<evidence type="ECO:0000313" key="1">
    <source>
        <dbReference type="EMBL" id="MDO2409631.1"/>
    </source>
</evidence>
<reference evidence="1 2" key="1">
    <citation type="submission" date="2023-06" db="EMBL/GenBank/DDBJ databases">
        <title>Campylobacter magnum sp. nov., isolated from cecal contents of domestic pigs (Sus scrofa domesticus).</title>
        <authorList>
            <person name="Papic B."/>
            <person name="Gruntar I."/>
        </authorList>
    </citation>
    <scope>NUCLEOTIDE SEQUENCE [LARGE SCALE GENOMIC DNA]</scope>
    <source>
        <strain evidence="2">34484-21</strain>
    </source>
</reference>
<protein>
    <recommendedName>
        <fullName evidence="3">Type II secretion system protein</fullName>
    </recommendedName>
</protein>
<dbReference type="EMBL" id="JAULJQ010000006">
    <property type="protein sequence ID" value="MDO2409631.1"/>
    <property type="molecule type" value="Genomic_DNA"/>
</dbReference>
<keyword evidence="2" id="KW-1185">Reference proteome</keyword>
<name>A0ABT8TBK0_9BACT</name>
<sequence>MKKGFSLILAIIFILLVASIGALSMAISSSSAKTSVNLFIHEQAKLLADGAAEYAIMKVQQNDFTATCVDEIEINYPNEDSPTFRANISITYIGDKDTIKNCANKIESEKTGLQSIIISGQVRSLLDETASSNFRENFAYSFTTTQIP</sequence>
<dbReference type="RefSeq" id="WP_302244450.1">
    <property type="nucleotide sequence ID" value="NZ_JAULJQ010000006.1"/>
</dbReference>
<evidence type="ECO:0008006" key="3">
    <source>
        <dbReference type="Google" id="ProtNLM"/>
    </source>
</evidence>
<dbReference type="Proteomes" id="UP001171111">
    <property type="component" value="Unassembled WGS sequence"/>
</dbReference>
<proteinExistence type="predicted"/>
<gene>
    <name evidence="1" type="ORF">Q2362_05900</name>
</gene>
<comment type="caution">
    <text evidence="1">The sequence shown here is derived from an EMBL/GenBank/DDBJ whole genome shotgun (WGS) entry which is preliminary data.</text>
</comment>
<accession>A0ABT8TBK0</accession>
<evidence type="ECO:0000313" key="2">
    <source>
        <dbReference type="Proteomes" id="UP001171111"/>
    </source>
</evidence>